<name>A0A1M6P642_9FLAO</name>
<protein>
    <submittedName>
        <fullName evidence="2">Uncharacterized protein</fullName>
    </submittedName>
</protein>
<feature type="compositionally biased region" description="Basic and acidic residues" evidence="1">
    <location>
        <begin position="34"/>
        <end position="64"/>
    </location>
</feature>
<keyword evidence="3" id="KW-1185">Reference proteome</keyword>
<dbReference type="AlphaFoldDB" id="A0A1M6P642"/>
<proteinExistence type="predicted"/>
<gene>
    <name evidence="2" type="ORF">SAMN05444371_0881</name>
</gene>
<feature type="region of interest" description="Disordered" evidence="1">
    <location>
        <begin position="30"/>
        <end position="64"/>
    </location>
</feature>
<dbReference type="STRING" id="216903.SAMN05444371_0881"/>
<evidence type="ECO:0000313" key="2">
    <source>
        <dbReference type="EMBL" id="SHK03362.1"/>
    </source>
</evidence>
<evidence type="ECO:0000256" key="1">
    <source>
        <dbReference type="SAM" id="MobiDB-lite"/>
    </source>
</evidence>
<evidence type="ECO:0000313" key="3">
    <source>
        <dbReference type="Proteomes" id="UP000184498"/>
    </source>
</evidence>
<organism evidence="2 3">
    <name type="scientific">Epilithonimonas mollis</name>
    <dbReference type="NCBI Taxonomy" id="216903"/>
    <lineage>
        <taxon>Bacteria</taxon>
        <taxon>Pseudomonadati</taxon>
        <taxon>Bacteroidota</taxon>
        <taxon>Flavobacteriia</taxon>
        <taxon>Flavobacteriales</taxon>
        <taxon>Weeksellaceae</taxon>
        <taxon>Chryseobacterium group</taxon>
        <taxon>Epilithonimonas</taxon>
    </lineage>
</organism>
<sequence length="130" mass="14632">MLTNLRIYTSVITLFCLGFFLIPIQSYACSKKSTSTEKKSCSEEKSDKLHDKDSCKHKSDKKCNDGNDCDGNCKHSSCRCSTSSSFVSLLIPIDLNITDPFAENKKQKFGFEQAYYSLGYSSIWQPPKIS</sequence>
<accession>A0A1M6P642</accession>
<dbReference type="Proteomes" id="UP000184498">
    <property type="component" value="Unassembled WGS sequence"/>
</dbReference>
<reference evidence="3" key="1">
    <citation type="submission" date="2016-11" db="EMBL/GenBank/DDBJ databases">
        <authorList>
            <person name="Varghese N."/>
            <person name="Submissions S."/>
        </authorList>
    </citation>
    <scope>NUCLEOTIDE SEQUENCE [LARGE SCALE GENOMIC DNA]</scope>
    <source>
        <strain evidence="3">DSM 18016</strain>
    </source>
</reference>
<dbReference type="EMBL" id="FRAM01000001">
    <property type="protein sequence ID" value="SHK03362.1"/>
    <property type="molecule type" value="Genomic_DNA"/>
</dbReference>